<dbReference type="CDD" id="cd00616">
    <property type="entry name" value="AHBA_syn"/>
    <property type="match status" value="1"/>
</dbReference>
<comment type="similarity">
    <text evidence="1 4">Belongs to the DegT/DnrJ/EryC1 family.</text>
</comment>
<gene>
    <name evidence="5" type="primary">spsC</name>
    <name evidence="5" type="ORF">TRIP_B200136</name>
</gene>
<dbReference type="InterPro" id="IPR015421">
    <property type="entry name" value="PyrdxlP-dep_Trfase_major"/>
</dbReference>
<evidence type="ECO:0000256" key="4">
    <source>
        <dbReference type="RuleBase" id="RU004508"/>
    </source>
</evidence>
<evidence type="ECO:0000256" key="2">
    <source>
        <dbReference type="PIRSR" id="PIRSR000390-1"/>
    </source>
</evidence>
<dbReference type="AlphaFoldDB" id="A0A653A1T2"/>
<dbReference type="InterPro" id="IPR015424">
    <property type="entry name" value="PyrdxlP-dep_Trfase"/>
</dbReference>
<dbReference type="GO" id="GO:0030170">
    <property type="term" value="F:pyridoxal phosphate binding"/>
    <property type="evidence" value="ECO:0007669"/>
    <property type="project" value="TreeGrafter"/>
</dbReference>
<proteinExistence type="inferred from homology"/>
<dbReference type="GO" id="GO:0008483">
    <property type="term" value="F:transaminase activity"/>
    <property type="evidence" value="ECO:0007669"/>
    <property type="project" value="TreeGrafter"/>
</dbReference>
<dbReference type="PANTHER" id="PTHR30244:SF34">
    <property type="entry name" value="DTDP-4-AMINO-4,6-DIDEOXYGALACTOSE TRANSAMINASE"/>
    <property type="match status" value="1"/>
</dbReference>
<organism evidence="5">
    <name type="scientific">Uncultured Desulfatiglans sp</name>
    <dbReference type="NCBI Taxonomy" id="1748965"/>
    <lineage>
        <taxon>Bacteria</taxon>
        <taxon>Pseudomonadati</taxon>
        <taxon>Thermodesulfobacteriota</taxon>
        <taxon>Desulfobacteria</taxon>
        <taxon>Desulfatiglandales</taxon>
        <taxon>Desulfatiglandaceae</taxon>
        <taxon>Desulfatiglans</taxon>
        <taxon>environmental samples</taxon>
    </lineage>
</organism>
<dbReference type="PANTHER" id="PTHR30244">
    <property type="entry name" value="TRANSAMINASE"/>
    <property type="match status" value="1"/>
</dbReference>
<dbReference type="EMBL" id="UPXX01000013">
    <property type="protein sequence ID" value="VBB41996.1"/>
    <property type="molecule type" value="Genomic_DNA"/>
</dbReference>
<evidence type="ECO:0000313" key="5">
    <source>
        <dbReference type="EMBL" id="VBB41996.1"/>
    </source>
</evidence>
<reference evidence="5" key="1">
    <citation type="submission" date="2018-07" db="EMBL/GenBank/DDBJ databases">
        <authorList>
            <consortium name="Genoscope - CEA"/>
            <person name="William W."/>
        </authorList>
    </citation>
    <scope>NUCLEOTIDE SEQUENCE</scope>
    <source>
        <strain evidence="5">IK1</strain>
    </source>
</reference>
<keyword evidence="3 4" id="KW-0663">Pyridoxal phosphate</keyword>
<evidence type="ECO:0000256" key="1">
    <source>
        <dbReference type="ARBA" id="ARBA00037999"/>
    </source>
</evidence>
<dbReference type="PIRSF" id="PIRSF000390">
    <property type="entry name" value="PLP_StrS"/>
    <property type="match status" value="1"/>
</dbReference>
<accession>A0A653A1T2</accession>
<dbReference type="GO" id="GO:0000271">
    <property type="term" value="P:polysaccharide biosynthetic process"/>
    <property type="evidence" value="ECO:0007669"/>
    <property type="project" value="TreeGrafter"/>
</dbReference>
<dbReference type="InterPro" id="IPR000653">
    <property type="entry name" value="DegT/StrS_aminotransferase"/>
</dbReference>
<name>A0A653A1T2_UNCDX</name>
<dbReference type="Gene3D" id="3.40.640.10">
    <property type="entry name" value="Type I PLP-dependent aspartate aminotransferase-like (Major domain)"/>
    <property type="match status" value="1"/>
</dbReference>
<feature type="modified residue" description="N6-(pyridoxal phosphate)lysine" evidence="3">
    <location>
        <position position="181"/>
    </location>
</feature>
<dbReference type="Gene3D" id="3.90.1150.10">
    <property type="entry name" value="Aspartate Aminotransferase, domain 1"/>
    <property type="match status" value="1"/>
</dbReference>
<dbReference type="SUPFAM" id="SSF53383">
    <property type="entry name" value="PLP-dependent transferases"/>
    <property type="match status" value="1"/>
</dbReference>
<dbReference type="Pfam" id="PF01041">
    <property type="entry name" value="DegT_DnrJ_EryC1"/>
    <property type="match status" value="1"/>
</dbReference>
<feature type="active site" description="Proton acceptor" evidence="2">
    <location>
        <position position="181"/>
    </location>
</feature>
<evidence type="ECO:0000256" key="3">
    <source>
        <dbReference type="PIRSR" id="PIRSR000390-2"/>
    </source>
</evidence>
<dbReference type="InterPro" id="IPR015422">
    <property type="entry name" value="PyrdxlP-dep_Trfase_small"/>
</dbReference>
<protein>
    <submittedName>
        <fullName evidence="5">Spore coat polysaccharide biosynthesis protein SpsC</fullName>
    </submittedName>
</protein>
<sequence length="376" mass="41670">MKVEFYRHSLGEEEERSLIDTLRGVFLTSGPVTRDFEKAFGEYLDCRHVVGTYSCTTALFLCLKALGIGPGDEVVTTPMTFIATANAILEAGAHPVFVDVERSTGNLDLQQLSGAVTGRTKAVMPVHLYGHMCDMRRLSEAARARGLHLIEDAAHCLEGSRDGIRPGQLSDAACFSFYATKNMTAGEGGAIATNQPELAERLFILRSHGMDKAAADRYSGAYRHWDMPLLGYKGNMFDLQAALLLPQIGKLAQKLQERDRIRRRYDEAFSHHPLLGLPQTLEGTTHARHLYTVWAPAGKRDAFLAGLNREGIGVAVNYRPVHLMQYYRRHFGFRPGMYPVAEEIGERTVSLPFYPGLKDEEVEAVIAAVKKTLSAL</sequence>